<protein>
    <submittedName>
        <fullName evidence="2">Uncharacterized protein</fullName>
    </submittedName>
</protein>
<keyword evidence="1" id="KW-1133">Transmembrane helix</keyword>
<dbReference type="EMBL" id="ML736261">
    <property type="protein sequence ID" value="KAE8375388.1"/>
    <property type="molecule type" value="Genomic_DNA"/>
</dbReference>
<feature type="transmembrane region" description="Helical" evidence="1">
    <location>
        <begin position="21"/>
        <end position="42"/>
    </location>
</feature>
<sequence>MRTEYLGTFIRDGVPQRRLSFIYLTTTINSLKGIYFFLNILLESFWVLSPCRLPRRSTRVTRPETTHE</sequence>
<dbReference type="Proteomes" id="UP000326198">
    <property type="component" value="Unassembled WGS sequence"/>
</dbReference>
<organism evidence="2 3">
    <name type="scientific">Aspergillus bertholletiae</name>
    <dbReference type="NCBI Taxonomy" id="1226010"/>
    <lineage>
        <taxon>Eukaryota</taxon>
        <taxon>Fungi</taxon>
        <taxon>Dikarya</taxon>
        <taxon>Ascomycota</taxon>
        <taxon>Pezizomycotina</taxon>
        <taxon>Eurotiomycetes</taxon>
        <taxon>Eurotiomycetidae</taxon>
        <taxon>Eurotiales</taxon>
        <taxon>Aspergillaceae</taxon>
        <taxon>Aspergillus</taxon>
        <taxon>Aspergillus subgen. Circumdati</taxon>
    </lineage>
</organism>
<proteinExistence type="predicted"/>
<reference evidence="2 3" key="1">
    <citation type="submission" date="2019-04" db="EMBL/GenBank/DDBJ databases">
        <title>Friends and foes A comparative genomics studyof 23 Aspergillus species from section Flavi.</title>
        <authorList>
            <consortium name="DOE Joint Genome Institute"/>
            <person name="Kjaerbolling I."/>
            <person name="Vesth T."/>
            <person name="Frisvad J.C."/>
            <person name="Nybo J.L."/>
            <person name="Theobald S."/>
            <person name="Kildgaard S."/>
            <person name="Isbrandt T."/>
            <person name="Kuo A."/>
            <person name="Sato A."/>
            <person name="Lyhne E.K."/>
            <person name="Kogle M.E."/>
            <person name="Wiebenga A."/>
            <person name="Kun R.S."/>
            <person name="Lubbers R.J."/>
            <person name="Makela M.R."/>
            <person name="Barry K."/>
            <person name="Chovatia M."/>
            <person name="Clum A."/>
            <person name="Daum C."/>
            <person name="Haridas S."/>
            <person name="He G."/>
            <person name="LaButti K."/>
            <person name="Lipzen A."/>
            <person name="Mondo S."/>
            <person name="Riley R."/>
            <person name="Salamov A."/>
            <person name="Simmons B.A."/>
            <person name="Magnuson J.K."/>
            <person name="Henrissat B."/>
            <person name="Mortensen U.H."/>
            <person name="Larsen T.O."/>
            <person name="Devries R.P."/>
            <person name="Grigoriev I.V."/>
            <person name="Machida M."/>
            <person name="Baker S.E."/>
            <person name="Andersen M.R."/>
        </authorList>
    </citation>
    <scope>NUCLEOTIDE SEQUENCE [LARGE SCALE GENOMIC DNA]</scope>
    <source>
        <strain evidence="2 3">IBT 29228</strain>
    </source>
</reference>
<keyword evidence="1" id="KW-0472">Membrane</keyword>
<accession>A0A5N7B2N0</accession>
<keyword evidence="3" id="KW-1185">Reference proteome</keyword>
<dbReference type="AlphaFoldDB" id="A0A5N7B2N0"/>
<keyword evidence="1" id="KW-0812">Transmembrane</keyword>
<name>A0A5N7B2N0_9EURO</name>
<evidence type="ECO:0000313" key="3">
    <source>
        <dbReference type="Proteomes" id="UP000326198"/>
    </source>
</evidence>
<evidence type="ECO:0000256" key="1">
    <source>
        <dbReference type="SAM" id="Phobius"/>
    </source>
</evidence>
<gene>
    <name evidence="2" type="ORF">BDV26DRAFT_14722</name>
</gene>
<evidence type="ECO:0000313" key="2">
    <source>
        <dbReference type="EMBL" id="KAE8375388.1"/>
    </source>
</evidence>